<reference evidence="2 3" key="1">
    <citation type="submission" date="2016-09" db="EMBL/GenBank/DDBJ databases">
        <title>The draft genome of Dichanthelium oligosanthes: A C3 panicoid grass species.</title>
        <authorList>
            <person name="Studer A.J."/>
            <person name="Schnable J.C."/>
            <person name="Brutnell T.P."/>
        </authorList>
    </citation>
    <scope>NUCLEOTIDE SEQUENCE [LARGE SCALE GENOMIC DNA]</scope>
    <source>
        <strain evidence="3">cv. Kellogg 1175</strain>
        <tissue evidence="2">Leaf</tissue>
    </source>
</reference>
<sequence>ASGYSKADSRKWKQNKHRPADFNKQRVRIFITQLISYIVRRRQ</sequence>
<dbReference type="Proteomes" id="UP000095767">
    <property type="component" value="Unassembled WGS sequence"/>
</dbReference>
<dbReference type="AlphaFoldDB" id="A0A1E5UW20"/>
<dbReference type="EMBL" id="LWDX02061041">
    <property type="protein sequence ID" value="OEL17096.1"/>
    <property type="molecule type" value="Genomic_DNA"/>
</dbReference>
<evidence type="ECO:0000313" key="3">
    <source>
        <dbReference type="Proteomes" id="UP000095767"/>
    </source>
</evidence>
<comment type="caution">
    <text evidence="2">The sequence shown here is derived from an EMBL/GenBank/DDBJ whole genome shotgun (WGS) entry which is preliminary data.</text>
</comment>
<evidence type="ECO:0000256" key="1">
    <source>
        <dbReference type="SAM" id="MobiDB-lite"/>
    </source>
</evidence>
<accession>A0A1E5UW20</accession>
<evidence type="ECO:0000313" key="2">
    <source>
        <dbReference type="EMBL" id="OEL17096.1"/>
    </source>
</evidence>
<gene>
    <name evidence="2" type="ORF">BAE44_0021882</name>
</gene>
<feature type="region of interest" description="Disordered" evidence="1">
    <location>
        <begin position="1"/>
        <end position="20"/>
    </location>
</feature>
<protein>
    <submittedName>
        <fullName evidence="2">Uncharacterized protein</fullName>
    </submittedName>
</protein>
<keyword evidence="3" id="KW-1185">Reference proteome</keyword>
<proteinExistence type="predicted"/>
<name>A0A1E5UW20_9POAL</name>
<feature type="non-terminal residue" evidence="2">
    <location>
        <position position="1"/>
    </location>
</feature>
<organism evidence="2 3">
    <name type="scientific">Dichanthelium oligosanthes</name>
    <dbReference type="NCBI Taxonomy" id="888268"/>
    <lineage>
        <taxon>Eukaryota</taxon>
        <taxon>Viridiplantae</taxon>
        <taxon>Streptophyta</taxon>
        <taxon>Embryophyta</taxon>
        <taxon>Tracheophyta</taxon>
        <taxon>Spermatophyta</taxon>
        <taxon>Magnoliopsida</taxon>
        <taxon>Liliopsida</taxon>
        <taxon>Poales</taxon>
        <taxon>Poaceae</taxon>
        <taxon>PACMAD clade</taxon>
        <taxon>Panicoideae</taxon>
        <taxon>Panicodae</taxon>
        <taxon>Paniceae</taxon>
        <taxon>Dichantheliinae</taxon>
        <taxon>Dichanthelium</taxon>
    </lineage>
</organism>